<comment type="similarity">
    <text evidence="1">Belongs to the N-acylglucosamine 2-epimerase family.</text>
</comment>
<evidence type="ECO:0000313" key="3">
    <source>
        <dbReference type="EMBL" id="KTQ95386.1"/>
    </source>
</evidence>
<dbReference type="GO" id="GO:0016853">
    <property type="term" value="F:isomerase activity"/>
    <property type="evidence" value="ECO:0007669"/>
    <property type="project" value="UniProtKB-KW"/>
</dbReference>
<evidence type="ECO:0000256" key="1">
    <source>
        <dbReference type="ARBA" id="ARBA00008558"/>
    </source>
</evidence>
<organism evidence="3 4">
    <name type="scientific">Aureimonas ureilytica</name>
    <dbReference type="NCBI Taxonomy" id="401562"/>
    <lineage>
        <taxon>Bacteria</taxon>
        <taxon>Pseudomonadati</taxon>
        <taxon>Pseudomonadota</taxon>
        <taxon>Alphaproteobacteria</taxon>
        <taxon>Hyphomicrobiales</taxon>
        <taxon>Aurantimonadaceae</taxon>
        <taxon>Aureimonas</taxon>
    </lineage>
</organism>
<proteinExistence type="inferred from homology"/>
<dbReference type="PANTHER" id="PTHR15108">
    <property type="entry name" value="N-ACYLGLUCOSAMINE-2-EPIMERASE"/>
    <property type="match status" value="1"/>
</dbReference>
<dbReference type="STRING" id="401562.NS365_14625"/>
<comment type="caution">
    <text evidence="3">The sequence shown here is derived from an EMBL/GenBank/DDBJ whole genome shotgun (WGS) entry which is preliminary data.</text>
</comment>
<dbReference type="EMBL" id="LDPZ01000023">
    <property type="protein sequence ID" value="KTQ95386.1"/>
    <property type="molecule type" value="Genomic_DNA"/>
</dbReference>
<dbReference type="Proteomes" id="UP000078272">
    <property type="component" value="Unassembled WGS sequence"/>
</dbReference>
<reference evidence="3 4" key="1">
    <citation type="journal article" date="2016" name="Front. Microbiol.">
        <title>Genomic Resource of Rice Seed Associated Bacteria.</title>
        <authorList>
            <person name="Midha S."/>
            <person name="Bansal K."/>
            <person name="Sharma S."/>
            <person name="Kumar N."/>
            <person name="Patil P.P."/>
            <person name="Chaudhry V."/>
            <person name="Patil P.B."/>
        </authorList>
    </citation>
    <scope>NUCLEOTIDE SEQUENCE [LARGE SCALE GENOMIC DNA]</scope>
    <source>
        <strain evidence="3 4">NS226</strain>
    </source>
</reference>
<dbReference type="RefSeq" id="WP_058635277.1">
    <property type="nucleotide sequence ID" value="NZ_LDPZ01000023.1"/>
</dbReference>
<dbReference type="AlphaFoldDB" id="A0A175R7A0"/>
<evidence type="ECO:0000256" key="2">
    <source>
        <dbReference type="ARBA" id="ARBA00023235"/>
    </source>
</evidence>
<dbReference type="GO" id="GO:0005975">
    <property type="term" value="P:carbohydrate metabolic process"/>
    <property type="evidence" value="ECO:0007669"/>
    <property type="project" value="InterPro"/>
</dbReference>
<dbReference type="InterPro" id="IPR012341">
    <property type="entry name" value="6hp_glycosidase-like_sf"/>
</dbReference>
<dbReference type="InterPro" id="IPR010819">
    <property type="entry name" value="AGE/CE"/>
</dbReference>
<name>A0A175R7A0_9HYPH</name>
<keyword evidence="2 3" id="KW-0413">Isomerase</keyword>
<gene>
    <name evidence="3" type="ORF">NS226_12395</name>
</gene>
<sequence>MADREQVAAGNWLERASHRQWLLREADDMFRFFEGASLNCDGRISVPDTKGRPMRDGAPTELHTTTRLVHCFSLASLQGRPGADALVDHGMKALWERHRDAEHGGYVWSFGPDGFADDKKQAYGHAFVLLAASSALQAGHPDAPRLLADITQTLNTRFWEEAHGATAEEFTRDWQPFDTYRGQNSNMHLTEALMAAFEATGERHYLDKAGRIADLIVNRHARATGWHLPEHFDADWQFDRAYDGNPIFRPFGTTPGHWLEWARLLIQLWELEGRVTDWMPEAAKALFAKAVSDGWDEARGGFFYTLGWDGQPRIADRYWWPVCEGVGAAAVLGAVTQDPFYEIWYRRIWDFAALHLIDRRRGGWHPQLGPDNQPKPEPFAGKPDLYHALQACLIPLLPTDTGLAKGLREGHLRGA</sequence>
<dbReference type="SUPFAM" id="SSF48208">
    <property type="entry name" value="Six-hairpin glycosidases"/>
    <property type="match status" value="1"/>
</dbReference>
<accession>A0A175R7A0</accession>
<evidence type="ECO:0000313" key="4">
    <source>
        <dbReference type="Proteomes" id="UP000078272"/>
    </source>
</evidence>
<dbReference type="InterPro" id="IPR034116">
    <property type="entry name" value="AGE_dom"/>
</dbReference>
<protein>
    <submittedName>
        <fullName evidence="3">Mannose-6-phosphate isomerase</fullName>
    </submittedName>
</protein>
<dbReference type="InterPro" id="IPR008928">
    <property type="entry name" value="6-hairpin_glycosidase_sf"/>
</dbReference>
<dbReference type="PATRIC" id="fig|401562.3.peg.2032"/>
<dbReference type="Pfam" id="PF07221">
    <property type="entry name" value="GlcNAc_2-epim"/>
    <property type="match status" value="1"/>
</dbReference>
<dbReference type="OrthoDB" id="9806359at2"/>
<dbReference type="Gene3D" id="1.50.10.10">
    <property type="match status" value="1"/>
</dbReference>
<dbReference type="CDD" id="cd00249">
    <property type="entry name" value="AGE"/>
    <property type="match status" value="1"/>
</dbReference>